<keyword evidence="4" id="KW-0012">Acyltransferase</keyword>
<keyword evidence="2" id="KW-0028">Amino-acid biosynthesis</keyword>
<evidence type="ECO:0000256" key="1">
    <source>
        <dbReference type="ARBA" id="ARBA00018522"/>
    </source>
</evidence>
<dbReference type="GO" id="GO:0006535">
    <property type="term" value="P:cysteine biosynthetic process from serine"/>
    <property type="evidence" value="ECO:0007669"/>
    <property type="project" value="InterPro"/>
</dbReference>
<dbReference type="Proteomes" id="UP000192333">
    <property type="component" value="Chromosome I"/>
</dbReference>
<evidence type="ECO:0000256" key="2">
    <source>
        <dbReference type="ARBA" id="ARBA00022605"/>
    </source>
</evidence>
<dbReference type="InterPro" id="IPR042122">
    <property type="entry name" value="Ser_AcTrfase_N_sf"/>
</dbReference>
<evidence type="ECO:0000313" key="7">
    <source>
        <dbReference type="Proteomes" id="UP000192333"/>
    </source>
</evidence>
<dbReference type="RefSeq" id="WP_084119950.1">
    <property type="nucleotide sequence ID" value="NZ_LT838813.1"/>
</dbReference>
<organism evidence="6 7">
    <name type="scientific">Aquiflexum balticum DSM 16537</name>
    <dbReference type="NCBI Taxonomy" id="758820"/>
    <lineage>
        <taxon>Bacteria</taxon>
        <taxon>Pseudomonadati</taxon>
        <taxon>Bacteroidota</taxon>
        <taxon>Cytophagia</taxon>
        <taxon>Cytophagales</taxon>
        <taxon>Cyclobacteriaceae</taxon>
        <taxon>Aquiflexum</taxon>
    </lineage>
</organism>
<dbReference type="NCBIfam" id="NF041874">
    <property type="entry name" value="EPS_EpsC"/>
    <property type="match status" value="1"/>
</dbReference>
<dbReference type="EMBL" id="LT838813">
    <property type="protein sequence ID" value="SMD43213.1"/>
    <property type="molecule type" value="Genomic_DNA"/>
</dbReference>
<dbReference type="InterPro" id="IPR045304">
    <property type="entry name" value="LbH_SAT"/>
</dbReference>
<dbReference type="SUPFAM" id="SSF51161">
    <property type="entry name" value="Trimeric LpxA-like enzymes"/>
    <property type="match status" value="1"/>
</dbReference>
<evidence type="ECO:0000256" key="3">
    <source>
        <dbReference type="ARBA" id="ARBA00022679"/>
    </source>
</evidence>
<dbReference type="AlphaFoldDB" id="A0A1W2H2R5"/>
<keyword evidence="3 6" id="KW-0808">Transferase</keyword>
<evidence type="ECO:0000259" key="5">
    <source>
        <dbReference type="Pfam" id="PF06426"/>
    </source>
</evidence>
<dbReference type="Gene3D" id="1.10.3130.10">
    <property type="entry name" value="serine acetyltransferase, domain 1"/>
    <property type="match status" value="1"/>
</dbReference>
<dbReference type="GO" id="GO:0009001">
    <property type="term" value="F:serine O-acetyltransferase activity"/>
    <property type="evidence" value="ECO:0007669"/>
    <property type="project" value="InterPro"/>
</dbReference>
<evidence type="ECO:0000256" key="4">
    <source>
        <dbReference type="ARBA" id="ARBA00023315"/>
    </source>
</evidence>
<dbReference type="InterPro" id="IPR011004">
    <property type="entry name" value="Trimer_LpxA-like_sf"/>
</dbReference>
<dbReference type="UniPathway" id="UPA00136">
    <property type="reaction ID" value="UER00199"/>
</dbReference>
<dbReference type="InterPro" id="IPR053376">
    <property type="entry name" value="Serine_acetyltransferase"/>
</dbReference>
<dbReference type="CDD" id="cd03354">
    <property type="entry name" value="LbH_SAT"/>
    <property type="match status" value="1"/>
</dbReference>
<accession>A0A1W2H2R5</accession>
<dbReference type="Pfam" id="PF06426">
    <property type="entry name" value="SATase_N"/>
    <property type="match status" value="1"/>
</dbReference>
<sequence>MSSFIKKLSQSHRDCPECPSPKLIHAFFESTLGLLFPDFASELLKEEDQIAEKIEELKHKLSRILIRNKHLHEGEGAEIASLFFEDLENVYDLLQQDVEAIYDGDPAAKSKTEIIRCYPGFYAVAAYRIAHSLHRLGVSLIPRMITEYSHSRTGVDIHPGAKIGERFCIDHATGIVIGETTVIGNCVKIYQGVTLGALSVDKDDADKKRHPTIEDYVVIYAGATILGGDTVIGHHSVIGGNVWITKSVPPHSKIYYQAKMYNPSSNETDTYIIKSQG</sequence>
<dbReference type="InterPro" id="IPR010493">
    <property type="entry name" value="Ser_AcTrfase_N"/>
</dbReference>
<feature type="domain" description="Serine acetyltransferase N-terminal" evidence="5">
    <location>
        <begin position="57"/>
        <end position="125"/>
    </location>
</feature>
<dbReference type="PANTHER" id="PTHR42811">
    <property type="entry name" value="SERINE ACETYLTRANSFERASE"/>
    <property type="match status" value="1"/>
</dbReference>
<evidence type="ECO:0000313" key="6">
    <source>
        <dbReference type="EMBL" id="SMD43213.1"/>
    </source>
</evidence>
<dbReference type="Gene3D" id="2.160.10.10">
    <property type="entry name" value="Hexapeptide repeat proteins"/>
    <property type="match status" value="1"/>
</dbReference>
<dbReference type="GO" id="GO:0005737">
    <property type="term" value="C:cytoplasm"/>
    <property type="evidence" value="ECO:0007669"/>
    <property type="project" value="InterPro"/>
</dbReference>
<reference evidence="7" key="1">
    <citation type="submission" date="2017-04" db="EMBL/GenBank/DDBJ databases">
        <authorList>
            <person name="Varghese N."/>
            <person name="Submissions S."/>
        </authorList>
    </citation>
    <scope>NUCLEOTIDE SEQUENCE [LARGE SCALE GENOMIC DNA]</scope>
    <source>
        <strain evidence="7">DSM 16537</strain>
    </source>
</reference>
<name>A0A1W2H2R5_9BACT</name>
<keyword evidence="7" id="KW-1185">Reference proteome</keyword>
<gene>
    <name evidence="6" type="ORF">SAMN00777080_1794</name>
</gene>
<proteinExistence type="predicted"/>
<dbReference type="STRING" id="758820.SAMN00777080_1794"/>
<protein>
    <recommendedName>
        <fullName evidence="1">Serine acetyltransferase</fullName>
    </recommendedName>
</protein>
<dbReference type="OrthoDB" id="9801456at2"/>